<keyword evidence="4" id="KW-1134">Transmembrane beta strand</keyword>
<dbReference type="RefSeq" id="WP_106146313.1">
    <property type="nucleotide sequence ID" value="NZ_PVYX01000002.1"/>
</dbReference>
<comment type="caution">
    <text evidence="10">The sequence shown here is derived from an EMBL/GenBank/DDBJ whole genome shotgun (WGS) entry which is preliminary data.</text>
</comment>
<evidence type="ECO:0000256" key="4">
    <source>
        <dbReference type="ARBA" id="ARBA00022452"/>
    </source>
</evidence>
<evidence type="ECO:0000256" key="8">
    <source>
        <dbReference type="SAM" id="Coils"/>
    </source>
</evidence>
<dbReference type="PANTHER" id="PTHR30026">
    <property type="entry name" value="OUTER MEMBRANE PROTEIN TOLC"/>
    <property type="match status" value="1"/>
</dbReference>
<evidence type="ECO:0000256" key="7">
    <source>
        <dbReference type="ARBA" id="ARBA00023237"/>
    </source>
</evidence>
<dbReference type="Gene3D" id="1.20.1600.10">
    <property type="entry name" value="Outer membrane efflux proteins (OEP)"/>
    <property type="match status" value="1"/>
</dbReference>
<feature type="coiled-coil region" evidence="8">
    <location>
        <begin position="340"/>
        <end position="399"/>
    </location>
</feature>
<evidence type="ECO:0000313" key="11">
    <source>
        <dbReference type="Proteomes" id="UP000237640"/>
    </source>
</evidence>
<evidence type="ECO:0000256" key="1">
    <source>
        <dbReference type="ARBA" id="ARBA00004442"/>
    </source>
</evidence>
<keyword evidence="3" id="KW-0813">Transport</keyword>
<keyword evidence="8" id="KW-0175">Coiled coil</keyword>
<sequence>MKLQFYIRLFVTFALINGSTLSAQDKPQETLTLEQAIALALENNQALKIEQKRVEISDERNSIGNAGLLPTLSLIGDANYTNNSTDLTIRTFQPNPPVVSFDEDGVASTTLQGVAQLDYTVFAGFSGRYRYRLLQNEKQVASLQQRATINETVLSVSRLFLEIAKLQRREELLRETLEITQERITRIQDKKSFGKATGLDVLNAETDLNRDRTSLDNVLLAKNTLKRDLNFLIGYEAERRYWVSAVYNSMQISSLEEVKQAVRANNPNLLLAQEGVSISENQIGLARSGSLPRIGVFANYGYFYQENDVQQLAEITNVGYTVGGRITMNLFNGGQNKSAIKVAKLEKESIQLEKEQLEDRLVTDAVTQVNRITIIEDQLERERLNLDTFQEAYERTEERFKNGKATNLDVRDAQTALLNAQISVVELQADLMIAHISLRNLIGKI</sequence>
<evidence type="ECO:0000256" key="5">
    <source>
        <dbReference type="ARBA" id="ARBA00022692"/>
    </source>
</evidence>
<keyword evidence="5" id="KW-0812">Transmembrane</keyword>
<gene>
    <name evidence="10" type="ORF">CLV81_3267</name>
</gene>
<evidence type="ECO:0000313" key="10">
    <source>
        <dbReference type="EMBL" id="PRX54863.1"/>
    </source>
</evidence>
<keyword evidence="7" id="KW-0998">Cell outer membrane</keyword>
<dbReference type="Proteomes" id="UP000237640">
    <property type="component" value="Unassembled WGS sequence"/>
</dbReference>
<dbReference type="OrthoDB" id="9771205at2"/>
<dbReference type="GO" id="GO:0015288">
    <property type="term" value="F:porin activity"/>
    <property type="evidence" value="ECO:0007669"/>
    <property type="project" value="TreeGrafter"/>
</dbReference>
<protein>
    <submittedName>
        <fullName evidence="10">Outer membrane protein TolC</fullName>
    </submittedName>
</protein>
<evidence type="ECO:0000256" key="9">
    <source>
        <dbReference type="SAM" id="SignalP"/>
    </source>
</evidence>
<evidence type="ECO:0000256" key="2">
    <source>
        <dbReference type="ARBA" id="ARBA00007613"/>
    </source>
</evidence>
<dbReference type="SUPFAM" id="SSF56954">
    <property type="entry name" value="Outer membrane efflux proteins (OEP)"/>
    <property type="match status" value="1"/>
</dbReference>
<feature type="signal peptide" evidence="9">
    <location>
        <begin position="1"/>
        <end position="23"/>
    </location>
</feature>
<dbReference type="GO" id="GO:0009279">
    <property type="term" value="C:cell outer membrane"/>
    <property type="evidence" value="ECO:0007669"/>
    <property type="project" value="UniProtKB-SubCell"/>
</dbReference>
<keyword evidence="6" id="KW-0472">Membrane</keyword>
<keyword evidence="11" id="KW-1185">Reference proteome</keyword>
<dbReference type="InterPro" id="IPR051906">
    <property type="entry name" value="TolC-like"/>
</dbReference>
<dbReference type="InterPro" id="IPR003423">
    <property type="entry name" value="OMP_efflux"/>
</dbReference>
<evidence type="ECO:0000256" key="6">
    <source>
        <dbReference type="ARBA" id="ARBA00023136"/>
    </source>
</evidence>
<comment type="subcellular location">
    <subcellularLocation>
        <location evidence="1">Cell outer membrane</location>
    </subcellularLocation>
</comment>
<comment type="similarity">
    <text evidence="2">Belongs to the outer membrane factor (OMF) (TC 1.B.17) family.</text>
</comment>
<reference evidence="10 11" key="1">
    <citation type="submission" date="2018-03" db="EMBL/GenBank/DDBJ databases">
        <title>Genomic Encyclopedia of Archaeal and Bacterial Type Strains, Phase II (KMG-II): from individual species to whole genera.</title>
        <authorList>
            <person name="Goeker M."/>
        </authorList>
    </citation>
    <scope>NUCLEOTIDE SEQUENCE [LARGE SCALE GENOMIC DNA]</scope>
    <source>
        <strain evidence="10 11">DSM 25027</strain>
    </source>
</reference>
<dbReference type="EMBL" id="PVYX01000002">
    <property type="protein sequence ID" value="PRX54863.1"/>
    <property type="molecule type" value="Genomic_DNA"/>
</dbReference>
<dbReference type="Pfam" id="PF02321">
    <property type="entry name" value="OEP"/>
    <property type="match status" value="2"/>
</dbReference>
<dbReference type="GO" id="GO:1990281">
    <property type="term" value="C:efflux pump complex"/>
    <property type="evidence" value="ECO:0007669"/>
    <property type="project" value="TreeGrafter"/>
</dbReference>
<keyword evidence="9" id="KW-0732">Signal</keyword>
<organism evidence="10 11">
    <name type="scientific">Flagellimonas meridianipacifica</name>
    <dbReference type="NCBI Taxonomy" id="1080225"/>
    <lineage>
        <taxon>Bacteria</taxon>
        <taxon>Pseudomonadati</taxon>
        <taxon>Bacteroidota</taxon>
        <taxon>Flavobacteriia</taxon>
        <taxon>Flavobacteriales</taxon>
        <taxon>Flavobacteriaceae</taxon>
        <taxon>Flagellimonas</taxon>
    </lineage>
</organism>
<accession>A0A2T0MBI8</accession>
<name>A0A2T0MBI8_9FLAO</name>
<feature type="chain" id="PRO_5015665345" evidence="9">
    <location>
        <begin position="24"/>
        <end position="445"/>
    </location>
</feature>
<dbReference type="PANTHER" id="PTHR30026:SF20">
    <property type="entry name" value="OUTER MEMBRANE PROTEIN TOLC"/>
    <property type="match status" value="1"/>
</dbReference>
<dbReference type="GO" id="GO:0015562">
    <property type="term" value="F:efflux transmembrane transporter activity"/>
    <property type="evidence" value="ECO:0007669"/>
    <property type="project" value="InterPro"/>
</dbReference>
<proteinExistence type="inferred from homology"/>
<evidence type="ECO:0000256" key="3">
    <source>
        <dbReference type="ARBA" id="ARBA00022448"/>
    </source>
</evidence>
<dbReference type="AlphaFoldDB" id="A0A2T0MBI8"/>